<keyword evidence="1" id="KW-0472">Membrane</keyword>
<keyword evidence="1" id="KW-0812">Transmembrane</keyword>
<organism evidence="2">
    <name type="scientific">Brucella pinnipedialis M292/94/1</name>
    <dbReference type="NCBI Taxonomy" id="520462"/>
    <lineage>
        <taxon>Bacteria</taxon>
        <taxon>Pseudomonadati</taxon>
        <taxon>Pseudomonadota</taxon>
        <taxon>Alphaproteobacteria</taxon>
        <taxon>Hyphomicrobiales</taxon>
        <taxon>Brucellaceae</taxon>
        <taxon>Brucella/Ochrobactrum group</taxon>
        <taxon>Brucella</taxon>
    </lineage>
</organism>
<dbReference type="EMBL" id="EQ999534">
    <property type="protein sequence ID" value="EEZ29604.1"/>
    <property type="molecule type" value="Genomic_DNA"/>
</dbReference>
<dbReference type="RefSeq" id="WP_002966605.1">
    <property type="nucleotide sequence ID" value="NZ_EQ999534.1"/>
</dbReference>
<feature type="transmembrane region" description="Helical" evidence="1">
    <location>
        <begin position="83"/>
        <end position="104"/>
    </location>
</feature>
<keyword evidence="1" id="KW-1133">Transmembrane helix</keyword>
<dbReference type="InterPro" id="IPR012861">
    <property type="entry name" value="DUF1634"/>
</dbReference>
<feature type="transmembrane region" description="Helical" evidence="1">
    <location>
        <begin position="54"/>
        <end position="77"/>
    </location>
</feature>
<sequence length="107" mass="11456">MIEDNSIANNEHAIAKLLHYGTALASTIIAIGLVIQWLHTLFTSTMLGLAGHNLVQAGVAIFIVLPVLRVALMLFQFAQARDIAYVTISALVLMIIGAGFLVGLSRL</sequence>
<dbReference type="Proteomes" id="UP000004659">
    <property type="component" value="Unassembled WGS sequence"/>
</dbReference>
<name>A0A0E1X017_9HYPH</name>
<reference evidence="2" key="1">
    <citation type="submission" date="2009-01" db="EMBL/GenBank/DDBJ databases">
        <title>The Genome Sequence of Brucella pinnipedialis M292/94/1.</title>
        <authorList>
            <consortium name="The Broad Institute Genome Sequencing Platform"/>
            <person name="Ward D."/>
            <person name="Young S.K."/>
            <person name="Kodira C.D."/>
            <person name="Zeng Q."/>
            <person name="Koehrsen M."/>
            <person name="Alvarado L."/>
            <person name="Berlin A."/>
            <person name="Borenstein D."/>
            <person name="Chen Z."/>
            <person name="Engels R."/>
            <person name="Freedman E."/>
            <person name="Gellesch M."/>
            <person name="Goldberg J."/>
            <person name="Griggs A."/>
            <person name="Gujja S."/>
            <person name="Heiman D."/>
            <person name="Hepburn T."/>
            <person name="Howarth C."/>
            <person name="Jen D."/>
            <person name="Larson L."/>
            <person name="Lewis B."/>
            <person name="Mehta T."/>
            <person name="Park D."/>
            <person name="Pearson M."/>
            <person name="Roberts A."/>
            <person name="Saif S."/>
            <person name="Shea T."/>
            <person name="Shenoy N."/>
            <person name="Sisk P."/>
            <person name="Stolte C."/>
            <person name="Sykes S."/>
            <person name="Walk T."/>
            <person name="White J."/>
            <person name="Yandava C."/>
            <person name="Whatmore A.M."/>
            <person name="Perrett L.L."/>
            <person name="O'Callaghan D."/>
            <person name="Nusbaum C."/>
            <person name="Galagan J."/>
            <person name="Birren B."/>
        </authorList>
    </citation>
    <scope>NUCLEOTIDE SEQUENCE [LARGE SCALE GENOMIC DNA]</scope>
    <source>
        <strain evidence="2">M292/94/1</strain>
    </source>
</reference>
<evidence type="ECO:0008006" key="3">
    <source>
        <dbReference type="Google" id="ProtNLM"/>
    </source>
</evidence>
<dbReference type="Pfam" id="PF07843">
    <property type="entry name" value="DUF1634"/>
    <property type="match status" value="1"/>
</dbReference>
<feature type="transmembrane region" description="Helical" evidence="1">
    <location>
        <begin position="20"/>
        <end position="42"/>
    </location>
</feature>
<accession>A0A0E1X017</accession>
<proteinExistence type="predicted"/>
<gene>
    <name evidence="2" type="ORF">BALG_02958</name>
</gene>
<dbReference type="HOGENOM" id="CLU_140339_3_1_5"/>
<dbReference type="AlphaFoldDB" id="A0A0E1X017"/>
<evidence type="ECO:0000313" key="2">
    <source>
        <dbReference type="EMBL" id="EEZ29604.1"/>
    </source>
</evidence>
<dbReference type="GeneID" id="93016034"/>
<protein>
    <recommendedName>
        <fullName evidence="3">DUF1634 domain-containing protein</fullName>
    </recommendedName>
</protein>
<evidence type="ECO:0000256" key="1">
    <source>
        <dbReference type="SAM" id="Phobius"/>
    </source>
</evidence>